<evidence type="ECO:0000313" key="2">
    <source>
        <dbReference type="Proteomes" id="UP000037109"/>
    </source>
</evidence>
<gene>
    <name evidence="1" type="ORF">AF332_16210</name>
</gene>
<protein>
    <recommendedName>
        <fullName evidence="3">IDEAL domain-containing protein</fullName>
    </recommendedName>
</protein>
<dbReference type="RefSeq" id="WP_053435567.1">
    <property type="nucleotide sequence ID" value="NZ_LGUF01000007.1"/>
</dbReference>
<name>A0A0M0GFI1_SPOGL</name>
<dbReference type="PATRIC" id="fig|1459.3.peg.3538"/>
<accession>A0A0M0GFI1</accession>
<reference evidence="2" key="1">
    <citation type="submission" date="2015-07" db="EMBL/GenBank/DDBJ databases">
        <title>Fjat-10036 dsm4.</title>
        <authorList>
            <person name="Liu B."/>
            <person name="Wang J."/>
            <person name="Zhu Y."/>
            <person name="Liu G."/>
            <person name="Chen Q."/>
            <person name="Chen Z."/>
            <person name="Lan J."/>
            <person name="Che J."/>
            <person name="Ge C."/>
            <person name="Shi H."/>
            <person name="Pan Z."/>
            <person name="Liu X."/>
        </authorList>
    </citation>
    <scope>NUCLEOTIDE SEQUENCE [LARGE SCALE GENOMIC DNA]</scope>
    <source>
        <strain evidence="2">DSM 4</strain>
    </source>
</reference>
<evidence type="ECO:0000313" key="1">
    <source>
        <dbReference type="EMBL" id="KON88196.1"/>
    </source>
</evidence>
<dbReference type="Proteomes" id="UP000037109">
    <property type="component" value="Unassembled WGS sequence"/>
</dbReference>
<proteinExistence type="predicted"/>
<dbReference type="AlphaFoldDB" id="A0A0M0GFI1"/>
<dbReference type="EMBL" id="LGUF01000007">
    <property type="protein sequence ID" value="KON88196.1"/>
    <property type="molecule type" value="Genomic_DNA"/>
</dbReference>
<comment type="caution">
    <text evidence="1">The sequence shown here is derived from an EMBL/GenBank/DDBJ whole genome shotgun (WGS) entry which is preliminary data.</text>
</comment>
<keyword evidence="2" id="KW-1185">Reference proteome</keyword>
<evidence type="ECO:0008006" key="3">
    <source>
        <dbReference type="Google" id="ProtNLM"/>
    </source>
</evidence>
<sequence length="131" mass="15402">MSELYIAIDHFDHQIDCFCPDADHVNIINIQKGDLIEVTPERKYTMLGWYALVVVNGQRAFYMAIEDIERYFINECISSQLDIDLKINYLQYKIDQDLEAGDRDSFADNSRKLSETCRLKEELEYYMAKAI</sequence>
<dbReference type="OrthoDB" id="2867457at2"/>
<organism evidence="1 2">
    <name type="scientific">Sporosarcina globispora</name>
    <name type="common">Bacillus globisporus</name>
    <dbReference type="NCBI Taxonomy" id="1459"/>
    <lineage>
        <taxon>Bacteria</taxon>
        <taxon>Bacillati</taxon>
        <taxon>Bacillota</taxon>
        <taxon>Bacilli</taxon>
        <taxon>Bacillales</taxon>
        <taxon>Caryophanaceae</taxon>
        <taxon>Sporosarcina</taxon>
    </lineage>
</organism>